<keyword evidence="3" id="KW-1185">Reference proteome</keyword>
<reference evidence="2 3" key="1">
    <citation type="journal article" date="2013" name="Int. J. Syst. Evol. Microbiol.">
        <title>Kordia antarctica sp. nov., isolated from Antarctic seawater.</title>
        <authorList>
            <person name="Baek K."/>
            <person name="Choi A."/>
            <person name="Kang I."/>
            <person name="Lee K."/>
            <person name="Cho J.C."/>
        </authorList>
    </citation>
    <scope>NUCLEOTIDE SEQUENCE [LARGE SCALE GENOMIC DNA]</scope>
    <source>
        <strain evidence="2 3">IMCC3317</strain>
    </source>
</reference>
<gene>
    <name evidence="2" type="ORF">IMCC3317_45150</name>
</gene>
<sequence length="121" mass="13977">MSQTITKNFIPLGLALLLVIISLVMNTTQDVLFTSAQYLGYTLVIAATFVYFFNQKWFVYFFFLILLAGTIHLISIFFMDITLSITIITFNPICLFLLALHIFFNKTVFDELFPEKKSEHS</sequence>
<feature type="transmembrane region" description="Helical" evidence="1">
    <location>
        <begin position="60"/>
        <end position="79"/>
    </location>
</feature>
<accession>A0A7L4ZUX2</accession>
<name>A0A7L4ZUX2_9FLAO</name>
<keyword evidence="1" id="KW-1133">Transmembrane helix</keyword>
<organism evidence="2 3">
    <name type="scientific">Kordia antarctica</name>
    <dbReference type="NCBI Taxonomy" id="1218801"/>
    <lineage>
        <taxon>Bacteria</taxon>
        <taxon>Pseudomonadati</taxon>
        <taxon>Bacteroidota</taxon>
        <taxon>Flavobacteriia</taxon>
        <taxon>Flavobacteriales</taxon>
        <taxon>Flavobacteriaceae</taxon>
        <taxon>Kordia</taxon>
    </lineage>
</organism>
<proteinExistence type="predicted"/>
<keyword evidence="1" id="KW-0472">Membrane</keyword>
<evidence type="ECO:0000313" key="3">
    <source>
        <dbReference type="Proteomes" id="UP000464657"/>
    </source>
</evidence>
<dbReference type="AlphaFoldDB" id="A0A7L4ZUX2"/>
<evidence type="ECO:0000313" key="2">
    <source>
        <dbReference type="EMBL" id="QHI39114.1"/>
    </source>
</evidence>
<dbReference type="RefSeq" id="WP_160131619.1">
    <property type="nucleotide sequence ID" value="NZ_CP019288.1"/>
</dbReference>
<keyword evidence="1" id="KW-0812">Transmembrane</keyword>
<feature type="transmembrane region" description="Helical" evidence="1">
    <location>
        <begin position="36"/>
        <end position="53"/>
    </location>
</feature>
<dbReference type="OrthoDB" id="1163333at2"/>
<feature type="transmembrane region" description="Helical" evidence="1">
    <location>
        <begin position="85"/>
        <end position="104"/>
    </location>
</feature>
<protein>
    <submittedName>
        <fullName evidence="2">Uncharacterized protein</fullName>
    </submittedName>
</protein>
<evidence type="ECO:0000256" key="1">
    <source>
        <dbReference type="SAM" id="Phobius"/>
    </source>
</evidence>
<dbReference type="KEGG" id="kan:IMCC3317_45150"/>
<dbReference type="Proteomes" id="UP000464657">
    <property type="component" value="Chromosome"/>
</dbReference>
<dbReference type="EMBL" id="CP019288">
    <property type="protein sequence ID" value="QHI39114.1"/>
    <property type="molecule type" value="Genomic_DNA"/>
</dbReference>